<dbReference type="InterPro" id="IPR051686">
    <property type="entry name" value="Lipoprotein_DolP"/>
</dbReference>
<evidence type="ECO:0000256" key="1">
    <source>
        <dbReference type="SAM" id="SignalP"/>
    </source>
</evidence>
<evidence type="ECO:0000313" key="3">
    <source>
        <dbReference type="EMBL" id="QDV26671.1"/>
    </source>
</evidence>
<dbReference type="PROSITE" id="PS50914">
    <property type="entry name" value="BON"/>
    <property type="match status" value="2"/>
</dbReference>
<dbReference type="PANTHER" id="PTHR34606:SF15">
    <property type="entry name" value="BON DOMAIN-CONTAINING PROTEIN"/>
    <property type="match status" value="1"/>
</dbReference>
<evidence type="ECO:0000259" key="2">
    <source>
        <dbReference type="PROSITE" id="PS50914"/>
    </source>
</evidence>
<name>A0A518GDJ8_9BACT</name>
<dbReference type="Proteomes" id="UP000318017">
    <property type="component" value="Chromosome"/>
</dbReference>
<proteinExistence type="predicted"/>
<dbReference type="PANTHER" id="PTHR34606">
    <property type="entry name" value="BON DOMAIN-CONTAINING PROTEIN"/>
    <property type="match status" value="1"/>
</dbReference>
<dbReference type="OrthoDB" id="282501at2"/>
<feature type="domain" description="BON" evidence="2">
    <location>
        <begin position="24"/>
        <end position="95"/>
    </location>
</feature>
<feature type="signal peptide" evidence="1">
    <location>
        <begin position="1"/>
        <end position="21"/>
    </location>
</feature>
<dbReference type="Pfam" id="PF04972">
    <property type="entry name" value="BON"/>
    <property type="match status" value="2"/>
</dbReference>
<dbReference type="AlphaFoldDB" id="A0A518GDJ8"/>
<organism evidence="3 4">
    <name type="scientific">Aureliella helgolandensis</name>
    <dbReference type="NCBI Taxonomy" id="2527968"/>
    <lineage>
        <taxon>Bacteria</taxon>
        <taxon>Pseudomonadati</taxon>
        <taxon>Planctomycetota</taxon>
        <taxon>Planctomycetia</taxon>
        <taxon>Pirellulales</taxon>
        <taxon>Pirellulaceae</taxon>
        <taxon>Aureliella</taxon>
    </lineage>
</organism>
<dbReference type="RefSeq" id="WP_145082938.1">
    <property type="nucleotide sequence ID" value="NZ_CP036298.1"/>
</dbReference>
<accession>A0A518GDJ8</accession>
<keyword evidence="4" id="KW-1185">Reference proteome</keyword>
<evidence type="ECO:0000313" key="4">
    <source>
        <dbReference type="Proteomes" id="UP000318017"/>
    </source>
</evidence>
<feature type="chain" id="PRO_5022223286" evidence="1">
    <location>
        <begin position="22"/>
        <end position="336"/>
    </location>
</feature>
<dbReference type="KEGG" id="ahel:Q31a_50480"/>
<dbReference type="InterPro" id="IPR007055">
    <property type="entry name" value="BON_dom"/>
</dbReference>
<dbReference type="EMBL" id="CP036298">
    <property type="protein sequence ID" value="QDV26671.1"/>
    <property type="molecule type" value="Genomic_DNA"/>
</dbReference>
<protein>
    <submittedName>
        <fullName evidence="3">Periplasmic protein</fullName>
    </submittedName>
</protein>
<dbReference type="Gene3D" id="3.30.1340.30">
    <property type="match status" value="2"/>
</dbReference>
<reference evidence="3 4" key="1">
    <citation type="submission" date="2019-02" db="EMBL/GenBank/DDBJ databases">
        <title>Deep-cultivation of Planctomycetes and their phenomic and genomic characterization uncovers novel biology.</title>
        <authorList>
            <person name="Wiegand S."/>
            <person name="Jogler M."/>
            <person name="Boedeker C."/>
            <person name="Pinto D."/>
            <person name="Vollmers J."/>
            <person name="Rivas-Marin E."/>
            <person name="Kohn T."/>
            <person name="Peeters S.H."/>
            <person name="Heuer A."/>
            <person name="Rast P."/>
            <person name="Oberbeckmann S."/>
            <person name="Bunk B."/>
            <person name="Jeske O."/>
            <person name="Meyerdierks A."/>
            <person name="Storesund J.E."/>
            <person name="Kallscheuer N."/>
            <person name="Luecker S."/>
            <person name="Lage O.M."/>
            <person name="Pohl T."/>
            <person name="Merkel B.J."/>
            <person name="Hornburger P."/>
            <person name="Mueller R.-W."/>
            <person name="Bruemmer F."/>
            <person name="Labrenz M."/>
            <person name="Spormann A.M."/>
            <person name="Op den Camp H."/>
            <person name="Overmann J."/>
            <person name="Amann R."/>
            <person name="Jetten M.S.M."/>
            <person name="Mascher T."/>
            <person name="Medema M.H."/>
            <person name="Devos D.P."/>
            <person name="Kaster A.-K."/>
            <person name="Ovreas L."/>
            <person name="Rohde M."/>
            <person name="Galperin M.Y."/>
            <person name="Jogler C."/>
        </authorList>
    </citation>
    <scope>NUCLEOTIDE SEQUENCE [LARGE SCALE GENOMIC DNA]</scope>
    <source>
        <strain evidence="3 4">Q31a</strain>
    </source>
</reference>
<feature type="domain" description="BON" evidence="2">
    <location>
        <begin position="128"/>
        <end position="199"/>
    </location>
</feature>
<sequence length="336" mass="35462" precursor="true">MRRFLFGVVIASVTAAMPAWAFGGDREIAKSIMTELQQHKTAGALKGFDIDLKVEDGIVYLSGEVASPSQLALVTTTAAQSVGEDNLVTDLRVKRDAAPASSRVARPVVEHPVRTVSTNSVSTKPSQQDLAVTDSVIAKLQQSKAAGMLRGFELDVSTVSGDVWLRGSVANEDQKAHVLDIARRTRGVARVVDDITVAESGAIRTASTGSVPAPIPGSNMPVAGGSGGPQPFAQSGFASSTAGGGHVMATPVAMNGAGASYGAGAPRYDQPNMPNYAWPSYAASPNYAAVTYPKQYSPSAWPYIGPFYPYPQVPLGWRKVALEWDDGLWYLDFTSK</sequence>
<keyword evidence="1" id="KW-0732">Signal</keyword>
<gene>
    <name evidence="3" type="ORF">Q31a_50480</name>
</gene>